<dbReference type="SMART" id="SM00112">
    <property type="entry name" value="CA"/>
    <property type="match status" value="11"/>
</dbReference>
<dbReference type="InterPro" id="IPR050971">
    <property type="entry name" value="Cadherin-domain_protein"/>
</dbReference>
<dbReference type="PANTHER" id="PTHR24025:SF23">
    <property type="entry name" value="NEURAL-CADHERIN"/>
    <property type="match status" value="1"/>
</dbReference>
<feature type="region of interest" description="Disordered" evidence="8">
    <location>
        <begin position="83"/>
        <end position="109"/>
    </location>
</feature>
<dbReference type="InterPro" id="IPR040853">
    <property type="entry name" value="RapA2_cadherin-like"/>
</dbReference>
<dbReference type="SUPFAM" id="SSF49313">
    <property type="entry name" value="Cadherin-like"/>
    <property type="match status" value="1"/>
</dbReference>
<accession>A0AAN0XUH0</accession>
<dbReference type="InterPro" id="IPR002126">
    <property type="entry name" value="Cadherin-like_dom"/>
</dbReference>
<name>A0AAN0XUH0_9VIBR</name>
<evidence type="ECO:0000256" key="8">
    <source>
        <dbReference type="SAM" id="MobiDB-lite"/>
    </source>
</evidence>
<keyword evidence="6" id="KW-1133">Transmembrane helix</keyword>
<keyword evidence="3" id="KW-0677">Repeat</keyword>
<dbReference type="GO" id="GO:0005509">
    <property type="term" value="F:calcium ion binding"/>
    <property type="evidence" value="ECO:0007669"/>
    <property type="project" value="InterPro"/>
</dbReference>
<dbReference type="GO" id="GO:0016020">
    <property type="term" value="C:membrane"/>
    <property type="evidence" value="ECO:0007669"/>
    <property type="project" value="UniProtKB-SubCell"/>
</dbReference>
<evidence type="ECO:0000256" key="1">
    <source>
        <dbReference type="ARBA" id="ARBA00004370"/>
    </source>
</evidence>
<dbReference type="NCBIfam" id="NF012211">
    <property type="entry name" value="tand_rpt_95"/>
    <property type="match status" value="12"/>
</dbReference>
<evidence type="ECO:0000313" key="10">
    <source>
        <dbReference type="EMBL" id="ANO32918.1"/>
    </source>
</evidence>
<reference evidence="10 11" key="1">
    <citation type="submission" date="2016-06" db="EMBL/GenBank/DDBJ databases">
        <title>Adaptive Radiation by Waves of Gene Transfer Leads to Fine-Scale Resource Partitioning in Marine Microbes.</title>
        <authorList>
            <person name="Hehemann J.-H."/>
            <person name="Arevalo P."/>
            <person name="Datta M.S."/>
            <person name="Yu X."/>
            <person name="Corzett C."/>
            <person name="Henschel A."/>
            <person name="Preheim S.P."/>
            <person name="Timberlake S."/>
            <person name="Alm E.J."/>
            <person name="Polz M.F."/>
        </authorList>
    </citation>
    <scope>NUCLEOTIDE SEQUENCE [LARGE SCALE GENOMIC DNA]</scope>
    <source>
        <strain evidence="10 11">FF50</strain>
    </source>
</reference>
<dbReference type="Proteomes" id="UP000092018">
    <property type="component" value="Chromosome 1"/>
</dbReference>
<dbReference type="PROSITE" id="PS50268">
    <property type="entry name" value="CADHERIN_2"/>
    <property type="match status" value="2"/>
</dbReference>
<feature type="compositionally biased region" description="Acidic residues" evidence="8">
    <location>
        <begin position="91"/>
        <end position="105"/>
    </location>
</feature>
<evidence type="ECO:0000256" key="7">
    <source>
        <dbReference type="ARBA" id="ARBA00023136"/>
    </source>
</evidence>
<dbReference type="EMBL" id="CP016177">
    <property type="protein sequence ID" value="ANO32918.1"/>
    <property type="molecule type" value="Genomic_DNA"/>
</dbReference>
<evidence type="ECO:0000259" key="9">
    <source>
        <dbReference type="PROSITE" id="PS50268"/>
    </source>
</evidence>
<evidence type="ECO:0000256" key="3">
    <source>
        <dbReference type="ARBA" id="ARBA00022737"/>
    </source>
</evidence>
<dbReference type="InterPro" id="IPR010221">
    <property type="entry name" value="VCBS_dom"/>
</dbReference>
<dbReference type="NCBIfam" id="TIGR01965">
    <property type="entry name" value="VCBS_repeat"/>
    <property type="match status" value="11"/>
</dbReference>
<dbReference type="GO" id="GO:0007156">
    <property type="term" value="P:homophilic cell adhesion via plasma membrane adhesion molecules"/>
    <property type="evidence" value="ECO:0007669"/>
    <property type="project" value="InterPro"/>
</dbReference>
<dbReference type="Gene3D" id="2.60.40.2810">
    <property type="match status" value="1"/>
</dbReference>
<protein>
    <recommendedName>
        <fullName evidence="9">Cadherin domain-containing protein</fullName>
    </recommendedName>
</protein>
<keyword evidence="4" id="KW-0106">Calcium</keyword>
<dbReference type="GO" id="GO:0005911">
    <property type="term" value="C:cell-cell junction"/>
    <property type="evidence" value="ECO:0007669"/>
    <property type="project" value="TreeGrafter"/>
</dbReference>
<dbReference type="Pfam" id="PF17803">
    <property type="entry name" value="Cadherin_4"/>
    <property type="match status" value="10"/>
</dbReference>
<dbReference type="Pfam" id="PF17963">
    <property type="entry name" value="Big_9"/>
    <property type="match status" value="1"/>
</dbReference>
<organism evidence="10 11">
    <name type="scientific">Vibrio breoganii</name>
    <dbReference type="NCBI Taxonomy" id="553239"/>
    <lineage>
        <taxon>Bacteria</taxon>
        <taxon>Pseudomonadati</taxon>
        <taxon>Pseudomonadota</taxon>
        <taxon>Gammaproteobacteria</taxon>
        <taxon>Vibrionales</taxon>
        <taxon>Vibrionaceae</taxon>
        <taxon>Vibrio</taxon>
    </lineage>
</organism>
<gene>
    <name evidence="10" type="ORF">A6E01_06760</name>
</gene>
<dbReference type="InterPro" id="IPR015919">
    <property type="entry name" value="Cadherin-like_sf"/>
</dbReference>
<evidence type="ECO:0000313" key="11">
    <source>
        <dbReference type="Proteomes" id="UP000092018"/>
    </source>
</evidence>
<keyword evidence="7" id="KW-0472">Membrane</keyword>
<dbReference type="KEGG" id="vbr:A6E01_06760"/>
<evidence type="ECO:0000256" key="6">
    <source>
        <dbReference type="ARBA" id="ARBA00022989"/>
    </source>
</evidence>
<comment type="subcellular location">
    <subcellularLocation>
        <location evidence="1">Membrane</location>
    </subcellularLocation>
</comment>
<keyword evidence="5" id="KW-0130">Cell adhesion</keyword>
<sequence length="1748" mass="181295">MDSISFAQEVIAGDGWLIVDAQGNLKIAPLDYVPQDGDVILSIGENPLTVPEDIVTELRVSIAQQNTIQSVDAQSGIQSVLDSLEQGGDPTAEDGNDPQSGDDEGSSLTATGAVERDGAQTIAATDFQTEGLFPPQITVEQSDAIVEIVVQTVALINSVPSAADDTATTLEDTPITIDVLANDADSDGDKLSIVEALVSPEVGVVEVVNGELKFTPAEDYVGPVEITYTISDGNGGSDTATVAVVVEPVNDLPIAFNDEITTDEDSSVASNVPAATDVDGTVESYQLASDVDKGSLTFNGDGSYSFDPNGEFEALAPGESEEVTFTYTATDNNSGVSEEKTITITVNGVNDIPVALDGGIVTDEDTSVGGNVPAATDVDGTVESYQLASDIDKGSLTFNGDGSYSFDPNGEFEALAPGESEEVTFTYTATDNNSGVSEEKTITITVNGVNDIPVALDGGIVTDEDTSVGGNVPAATDVDGTVESYQLASDVDKGSLTFNGDGSYSFDPNGEFEALAPGETEEVTFTYTATDNNSGVSEEKTITITVNGVNDIPVALDGSIVTDEDTSVGGNVPAATDVDGTVESYQLASDVDKGSLTFNGDGSYSFDPNGEFEALAPGESEEVTFTYTATDNNSGVSEEKTITITVNGVNDIPVALDGGIVTDEDTSVGGNVPAATDVDGTVESYQLASDVDKGSLTFNGDGSYSFDPNGEFEALAPGESEEVTFTYTATDNNSGVSEEKTITITVNGVNDIPVALDGSIVTDEDTSVGGNVPAATDVDGTVESYQLASDVDKGSLTFNGDGSYSFDPNGEFEALAPGESEEVTFTYTATDNNSGVSEEKTITITVNGVNDIPVALDGGIVTDEDTSVGGNVPAATDVDGTVESYQLASDVDKGSLTFNGDGSYSFDPNGEFEALAPGESEEVTFTYTATDNNSGVSEEKTITITVNGVNDIPVALDGSIVTDEDTSVGGNVPAATDVDGTVESYQLASDVDKGSLTFNGDGSYSFDPNGEFEALAPGESEEVTFTYTATDNDSGVSEEKTITITVNGVNDIPVALDGGIVTDEDTSVGGNVPAATDVDGTVESYQLASDVDKGSLTFNGDGSYSFDPNGEFEALAPGESEEVTFTYTATDNNSGVSEEKTITITVNGVNDIPVALDGGIVTDEDTSVGGNVPAATDVDGTVESYQLASDVDKGSLTFNGDGSYSFDPNGEFEALAPGESEEVTFTYTATDNNSGVSEEKTITITVNGVNDIPVALDGGIVTDEDTSVEGNVPAATDVDGTIASYQLVSDVNKGSLTFNADGSYSFDPAGDFDDLVFGESDEVTFTYTATDNNSGVSEVKTIVVTVNGINDAPEFISGNDQPGDEPNNDSYYFVGLSKGSDVGDIVGSVIAEDPDGDALIYSFEDGEYTNGVFDIDPSTGNITLNQALTDDFEYDQTFTVLVTDTGGLTDTAEVRVQLIGGEDNDAAWGLTPKKLNEVPEGGFGNSINVKLLEGGNVTIRAGASLVFTFAIANMAAGLTLDDYDVLINTTDGFNSTFVERQDGTIDVIITNVTNVDKTVAKGASDDDIVSMEIYGTPDSEIEGDETFTIDLVDVNIGQPKPSQDQINVKILDGEPVVNASLAAVEEENPILAGLGEDILVGTSDSDSFTWNDGQLDDGTDVVQNFTVGEDSLNLNNILDDTGSNNLDELLASIEVFVVGEDITLDIAHESGTQTIVIEDSREQFGDLISDSGNFNADDILAQIVVVPD</sequence>
<feature type="domain" description="Cadherin" evidence="9">
    <location>
        <begin position="1275"/>
        <end position="1355"/>
    </location>
</feature>
<evidence type="ECO:0000256" key="5">
    <source>
        <dbReference type="ARBA" id="ARBA00022889"/>
    </source>
</evidence>
<dbReference type="Gene3D" id="2.60.40.60">
    <property type="entry name" value="Cadherins"/>
    <property type="match status" value="1"/>
</dbReference>
<dbReference type="CDD" id="cd11304">
    <property type="entry name" value="Cadherin_repeat"/>
    <property type="match status" value="1"/>
</dbReference>
<dbReference type="RefSeq" id="WP_065209888.1">
    <property type="nucleotide sequence ID" value="NZ_CP016177.1"/>
</dbReference>
<dbReference type="PANTHER" id="PTHR24025">
    <property type="entry name" value="DESMOGLEIN FAMILY MEMBER"/>
    <property type="match status" value="1"/>
</dbReference>
<evidence type="ECO:0000256" key="4">
    <source>
        <dbReference type="ARBA" id="ARBA00022837"/>
    </source>
</evidence>
<keyword evidence="2" id="KW-0812">Transmembrane</keyword>
<proteinExistence type="predicted"/>
<evidence type="ECO:0000256" key="2">
    <source>
        <dbReference type="ARBA" id="ARBA00022692"/>
    </source>
</evidence>
<feature type="domain" description="Cadherin" evidence="9">
    <location>
        <begin position="1368"/>
        <end position="1474"/>
    </location>
</feature>